<proteinExistence type="predicted"/>
<keyword evidence="3" id="KW-1185">Reference proteome</keyword>
<name>A0ABR2WPU4_9FUNG</name>
<protein>
    <submittedName>
        <fullName evidence="2">Uncharacterized protein</fullName>
    </submittedName>
</protein>
<reference evidence="2 3" key="1">
    <citation type="submission" date="2023-04" db="EMBL/GenBank/DDBJ databases">
        <title>Genome of Basidiobolus ranarum AG-B5.</title>
        <authorList>
            <person name="Stajich J.E."/>
            <person name="Carter-House D."/>
            <person name="Gryganskyi A."/>
        </authorList>
    </citation>
    <scope>NUCLEOTIDE SEQUENCE [LARGE SCALE GENOMIC DNA]</scope>
    <source>
        <strain evidence="2 3">AG-B5</strain>
    </source>
</reference>
<sequence length="131" mass="14819">MLRRVFSFNTNRLSITPTSKLFNNLHFYSTKTSDKPNNPMEDKTSDDQQVKVPLGLPAPGDSDSTQVEVGGTSFKLDALGPVVVNEDGTISRIDNWKEMTEIERKNVNRILLKRNKERLEKLKAQLPTSTQ</sequence>
<feature type="compositionally biased region" description="Basic and acidic residues" evidence="1">
    <location>
        <begin position="40"/>
        <end position="49"/>
    </location>
</feature>
<evidence type="ECO:0000313" key="2">
    <source>
        <dbReference type="EMBL" id="KAK9763538.1"/>
    </source>
</evidence>
<dbReference type="EMBL" id="JASJQH010000615">
    <property type="protein sequence ID" value="KAK9763538.1"/>
    <property type="molecule type" value="Genomic_DNA"/>
</dbReference>
<comment type="caution">
    <text evidence="2">The sequence shown here is derived from an EMBL/GenBank/DDBJ whole genome shotgun (WGS) entry which is preliminary data.</text>
</comment>
<gene>
    <name evidence="2" type="ORF">K7432_009683</name>
</gene>
<feature type="region of interest" description="Disordered" evidence="1">
    <location>
        <begin position="29"/>
        <end position="51"/>
    </location>
</feature>
<organism evidence="2 3">
    <name type="scientific">Basidiobolus ranarum</name>
    <dbReference type="NCBI Taxonomy" id="34480"/>
    <lineage>
        <taxon>Eukaryota</taxon>
        <taxon>Fungi</taxon>
        <taxon>Fungi incertae sedis</taxon>
        <taxon>Zoopagomycota</taxon>
        <taxon>Entomophthoromycotina</taxon>
        <taxon>Basidiobolomycetes</taxon>
        <taxon>Basidiobolales</taxon>
        <taxon>Basidiobolaceae</taxon>
        <taxon>Basidiobolus</taxon>
    </lineage>
</organism>
<accession>A0ABR2WPU4</accession>
<evidence type="ECO:0000256" key="1">
    <source>
        <dbReference type="SAM" id="MobiDB-lite"/>
    </source>
</evidence>
<dbReference type="PANTHER" id="PTHR39474:SF1">
    <property type="entry name" value="FUNGAL SPECIFIC TRANSCRIPTION FACTOR"/>
    <property type="match status" value="1"/>
</dbReference>
<dbReference type="Proteomes" id="UP001479436">
    <property type="component" value="Unassembled WGS sequence"/>
</dbReference>
<evidence type="ECO:0000313" key="3">
    <source>
        <dbReference type="Proteomes" id="UP001479436"/>
    </source>
</evidence>
<dbReference type="PANTHER" id="PTHR39474">
    <property type="entry name" value="UNNAMED PRODUCT"/>
    <property type="match status" value="1"/>
</dbReference>